<organism evidence="3 4">
    <name type="scientific">Geotrichum candidum</name>
    <name type="common">Oospora lactis</name>
    <name type="synonym">Dipodascus geotrichum</name>
    <dbReference type="NCBI Taxonomy" id="1173061"/>
    <lineage>
        <taxon>Eukaryota</taxon>
        <taxon>Fungi</taxon>
        <taxon>Dikarya</taxon>
        <taxon>Ascomycota</taxon>
        <taxon>Saccharomycotina</taxon>
        <taxon>Dipodascomycetes</taxon>
        <taxon>Dipodascales</taxon>
        <taxon>Dipodascaceae</taxon>
        <taxon>Geotrichum</taxon>
    </lineage>
</organism>
<feature type="domain" description="Nitrogen regulatory protein areA GATA-like" evidence="2">
    <location>
        <begin position="151"/>
        <end position="177"/>
    </location>
</feature>
<feature type="region of interest" description="Disordered" evidence="1">
    <location>
        <begin position="52"/>
        <end position="79"/>
    </location>
</feature>
<feature type="compositionally biased region" description="Basic and acidic residues" evidence="1">
    <location>
        <begin position="384"/>
        <end position="399"/>
    </location>
</feature>
<sequence>MSSATIPLRNNNLNEISHAVDAVDSSDFHRSTFALKRTKSLGLFDEFLPEKTQGISNNSTDNSSTGAGEQNTNVAANNSKSPTISIVSYDSASTCPKQSPPASPCSFTSQDTLEIPDLLPIHDDSNLQHEPSRHVDYLSHDWKESDISTCWRNIVSHRRDVANSVRLENASWRTWTKAKYNLHTVSPESVNWSKDCDITWLYGPLYNPPANVYSHEPHIHNSALHENAASVASAKKPGFKPILKKQKDKIFSTPVDLAVDAKHHPEPTAAQPVHKGKKKEATNDNKYVSTYLRHHNYRHRPHTGQSDENISRQINLQYSRSDLLLRKSALTSSRLMSNKQTPPQSKERHIHFNDRVEQCIAVDENWSDNDSVLSISSDDEDMDHDQRPFKNRFDFHTANEDDSEDDDNDSDDDEPGLFLMLRSNSTTSLHGRPGLAQLKSASMSDIPHSIAPLPATTLKSGLDEEEEDTHGNHVIYSMMAHDQRRKHNHYVGYDYNSIYKSPGATPVINQNTVVHPSSILKDEEELVEMPMHLVGKMNESGDVVLPPVLTADPVAPVAAAEVPEKQHNFQTIHSNSTNSSIISEKRDGEDVVMDDSPITRVVRSAKTLVSHGMWTWK</sequence>
<dbReference type="Proteomes" id="UP000750522">
    <property type="component" value="Unassembled WGS sequence"/>
</dbReference>
<dbReference type="InterPro" id="IPR052292">
    <property type="entry name" value="Glucose_repression_reg"/>
</dbReference>
<dbReference type="PANTHER" id="PTHR28051:SF1">
    <property type="entry name" value="PROTEIN MTL1-RELATED"/>
    <property type="match status" value="1"/>
</dbReference>
<proteinExistence type="predicted"/>
<dbReference type="EMBL" id="QQZK01000095">
    <property type="protein sequence ID" value="KAF5097320.1"/>
    <property type="molecule type" value="Genomic_DNA"/>
</dbReference>
<reference evidence="3" key="2">
    <citation type="submission" date="2020-01" db="EMBL/GenBank/DDBJ databases">
        <authorList>
            <person name="Perkins V."/>
            <person name="Lessard M.-H."/>
            <person name="Dugat-Bony E."/>
            <person name="Frenette M."/>
            <person name="Labrie S."/>
        </authorList>
    </citation>
    <scope>NUCLEOTIDE SEQUENCE</scope>
    <source>
        <strain evidence="3">LMA-70</strain>
    </source>
</reference>
<dbReference type="PANTHER" id="PTHR28051">
    <property type="entry name" value="PROTEIN MTL1-RELATED"/>
    <property type="match status" value="1"/>
</dbReference>
<evidence type="ECO:0000259" key="2">
    <source>
        <dbReference type="Pfam" id="PF08550"/>
    </source>
</evidence>
<feature type="region of interest" description="Disordered" evidence="1">
    <location>
        <begin position="372"/>
        <end position="418"/>
    </location>
</feature>
<name>A0A9P5KQR4_GEOCN</name>
<feature type="compositionally biased region" description="Acidic residues" evidence="1">
    <location>
        <begin position="400"/>
        <end position="415"/>
    </location>
</feature>
<feature type="compositionally biased region" description="Polar residues" evidence="1">
    <location>
        <begin position="53"/>
        <end position="79"/>
    </location>
</feature>
<dbReference type="AlphaFoldDB" id="A0A9P5KQR4"/>
<reference evidence="3" key="1">
    <citation type="journal article" date="2020" name="Front. Microbiol.">
        <title>Phenotypic and Genetic Characterization of the Cheese Ripening Yeast Geotrichum candidum.</title>
        <authorList>
            <person name="Perkins V."/>
            <person name="Vignola S."/>
            <person name="Lessard M.H."/>
            <person name="Plante P.L."/>
            <person name="Corbeil J."/>
            <person name="Dugat-Bony E."/>
            <person name="Frenette M."/>
            <person name="Labrie S."/>
        </authorList>
    </citation>
    <scope>NUCLEOTIDE SEQUENCE</scope>
    <source>
        <strain evidence="3">LMA-70</strain>
    </source>
</reference>
<evidence type="ECO:0000313" key="3">
    <source>
        <dbReference type="EMBL" id="KAF5097320.1"/>
    </source>
</evidence>
<dbReference type="GO" id="GO:0007039">
    <property type="term" value="P:protein catabolic process in the vacuole"/>
    <property type="evidence" value="ECO:0007669"/>
    <property type="project" value="TreeGrafter"/>
</dbReference>
<evidence type="ECO:0000256" key="1">
    <source>
        <dbReference type="SAM" id="MobiDB-lite"/>
    </source>
</evidence>
<protein>
    <recommendedName>
        <fullName evidence="2">Nitrogen regulatory protein areA GATA-like domain-containing protein</fullName>
    </recommendedName>
</protein>
<evidence type="ECO:0000313" key="4">
    <source>
        <dbReference type="Proteomes" id="UP000750522"/>
    </source>
</evidence>
<accession>A0A9P5KQR4</accession>
<dbReference type="InterPro" id="IPR013860">
    <property type="entry name" value="AreA_GATA"/>
</dbReference>
<comment type="caution">
    <text evidence="3">The sequence shown here is derived from an EMBL/GenBank/DDBJ whole genome shotgun (WGS) entry which is preliminary data.</text>
</comment>
<dbReference type="GO" id="GO:0042149">
    <property type="term" value="P:cellular response to glucose starvation"/>
    <property type="evidence" value="ECO:0007669"/>
    <property type="project" value="TreeGrafter"/>
</dbReference>
<dbReference type="GO" id="GO:0005773">
    <property type="term" value="C:vacuole"/>
    <property type="evidence" value="ECO:0007669"/>
    <property type="project" value="GOC"/>
</dbReference>
<dbReference type="Pfam" id="PF08550">
    <property type="entry name" value="GATA_AreA"/>
    <property type="match status" value="1"/>
</dbReference>
<gene>
    <name evidence="3" type="ORF">DV451_003887</name>
</gene>